<evidence type="ECO:0000256" key="2">
    <source>
        <dbReference type="ARBA" id="ARBA00007246"/>
    </source>
</evidence>
<evidence type="ECO:0000256" key="7">
    <source>
        <dbReference type="ARBA" id="ARBA00022927"/>
    </source>
</evidence>
<keyword evidence="9 10" id="KW-0472">Membrane</keyword>
<dbReference type="OrthoDB" id="7860673at2"/>
<keyword evidence="3 10" id="KW-0813">Transport</keyword>
<comment type="subcellular location">
    <subcellularLocation>
        <location evidence="1 10">Cell inner membrane</location>
    </subcellularLocation>
</comment>
<dbReference type="PIRSF" id="PIRSF002786">
    <property type="entry name" value="XcpX"/>
    <property type="match status" value="1"/>
</dbReference>
<evidence type="ECO:0000256" key="3">
    <source>
        <dbReference type="ARBA" id="ARBA00022448"/>
    </source>
</evidence>
<keyword evidence="5 10" id="KW-0997">Cell inner membrane</keyword>
<keyword evidence="7" id="KW-0653">Protein transport</keyword>
<evidence type="ECO:0000259" key="12">
    <source>
        <dbReference type="Pfam" id="PF03934"/>
    </source>
</evidence>
<dbReference type="Gene3D" id="1.10.40.60">
    <property type="entry name" value="EpsJ-like"/>
    <property type="match status" value="2"/>
</dbReference>
<evidence type="ECO:0000256" key="4">
    <source>
        <dbReference type="ARBA" id="ARBA00022475"/>
    </source>
</evidence>
<dbReference type="EMBL" id="FXYF01000005">
    <property type="protein sequence ID" value="SMX40795.1"/>
    <property type="molecule type" value="Genomic_DNA"/>
</dbReference>
<dbReference type="NCBIfam" id="NF037980">
    <property type="entry name" value="T2SS_GspK"/>
    <property type="match status" value="1"/>
</dbReference>
<evidence type="ECO:0000256" key="9">
    <source>
        <dbReference type="ARBA" id="ARBA00023136"/>
    </source>
</evidence>
<feature type="domain" description="T2SS protein K second SAM-like" evidence="12">
    <location>
        <begin position="197"/>
        <end position="245"/>
    </location>
</feature>
<dbReference type="RefSeq" id="WP_094021082.1">
    <property type="nucleotide sequence ID" value="NZ_FXYF01000005.1"/>
</dbReference>
<keyword evidence="6 11" id="KW-0812">Transmembrane</keyword>
<reference evidence="14 15" key="1">
    <citation type="submission" date="2017-05" db="EMBL/GenBank/DDBJ databases">
        <authorList>
            <person name="Song R."/>
            <person name="Chenine A.L."/>
            <person name="Ruprecht R.M."/>
        </authorList>
    </citation>
    <scope>NUCLEOTIDE SEQUENCE [LARGE SCALE GENOMIC DNA]</scope>
    <source>
        <strain evidence="14 15">CECT 8898</strain>
    </source>
</reference>
<gene>
    <name evidence="14" type="ORF">MAA8898_02255</name>
</gene>
<dbReference type="AlphaFoldDB" id="A0A238KD89"/>
<feature type="transmembrane region" description="Helical" evidence="11">
    <location>
        <begin position="6"/>
        <end position="28"/>
    </location>
</feature>
<keyword evidence="4 10" id="KW-1003">Cell membrane</keyword>
<evidence type="ECO:0000313" key="14">
    <source>
        <dbReference type="EMBL" id="SMX40795.1"/>
    </source>
</evidence>
<dbReference type="InterPro" id="IPR049031">
    <property type="entry name" value="T2SSK_SAM-like_1st"/>
</dbReference>
<dbReference type="GO" id="GO:0009306">
    <property type="term" value="P:protein secretion"/>
    <property type="evidence" value="ECO:0007669"/>
    <property type="project" value="InterPro"/>
</dbReference>
<dbReference type="Pfam" id="PF03934">
    <property type="entry name" value="T2SSK"/>
    <property type="match status" value="1"/>
</dbReference>
<evidence type="ECO:0000256" key="10">
    <source>
        <dbReference type="PIRNR" id="PIRNR002786"/>
    </source>
</evidence>
<proteinExistence type="inferred from homology"/>
<dbReference type="SUPFAM" id="SSF54523">
    <property type="entry name" value="Pili subunits"/>
    <property type="match status" value="1"/>
</dbReference>
<evidence type="ECO:0000256" key="6">
    <source>
        <dbReference type="ARBA" id="ARBA00022692"/>
    </source>
</evidence>
<dbReference type="Proteomes" id="UP000207598">
    <property type="component" value="Unassembled WGS sequence"/>
</dbReference>
<evidence type="ECO:0000313" key="15">
    <source>
        <dbReference type="Proteomes" id="UP000207598"/>
    </source>
</evidence>
<feature type="domain" description="T2SS protein K first SAM-like" evidence="13">
    <location>
        <begin position="99"/>
        <end position="192"/>
    </location>
</feature>
<dbReference type="GO" id="GO:0005886">
    <property type="term" value="C:plasma membrane"/>
    <property type="evidence" value="ECO:0007669"/>
    <property type="project" value="UniProtKB-SubCell"/>
</dbReference>
<sequence>MTGPRGFILVNALLLVGALAAAAMVLLLRAGMSVERQAAWQATAQAEAYLDAVEALAMVRLEADPPGGPDHAAEAWADPLLAAELDRGEVSGRLEDLQGRFNVNWLAVPEDMQAHEAFDRLLVGRGLPVALGTAIRAFLAPGGPLDTSGYTAGTPATLPRGGPLRDTRQLLAVPGLTPEIFARLDPLLAALPSDTRLNVNTASVEVLDAWLPEVDAATAQALAASRARTPFASVDDFIAALSPALAATVDDSRLDIGSGWFGLAAQARLDGRTVARRSVLARHPLPVGALVDYRLPDG</sequence>
<accession>A0A238KD89</accession>
<dbReference type="Pfam" id="PF21687">
    <property type="entry name" value="T2SSK_1st"/>
    <property type="match status" value="1"/>
</dbReference>
<keyword evidence="15" id="KW-1185">Reference proteome</keyword>
<evidence type="ECO:0000256" key="8">
    <source>
        <dbReference type="ARBA" id="ARBA00022989"/>
    </source>
</evidence>
<evidence type="ECO:0000259" key="13">
    <source>
        <dbReference type="Pfam" id="PF21687"/>
    </source>
</evidence>
<dbReference type="Gene3D" id="3.30.1300.30">
    <property type="entry name" value="GSPII I/J protein-like"/>
    <property type="match status" value="1"/>
</dbReference>
<keyword evidence="8 11" id="KW-1133">Transmembrane helix</keyword>
<name>A0A238KD89_9RHOB</name>
<dbReference type="InterPro" id="IPR038072">
    <property type="entry name" value="GspK_central_sf"/>
</dbReference>
<dbReference type="InterPro" id="IPR049179">
    <property type="entry name" value="T2SSK_SAM-like_2nd"/>
</dbReference>
<dbReference type="InterPro" id="IPR005628">
    <property type="entry name" value="GspK"/>
</dbReference>
<organism evidence="14 15">
    <name type="scientific">Maliponia aquimaris</name>
    <dbReference type="NCBI Taxonomy" id="1673631"/>
    <lineage>
        <taxon>Bacteria</taxon>
        <taxon>Pseudomonadati</taxon>
        <taxon>Pseudomonadota</taxon>
        <taxon>Alphaproteobacteria</taxon>
        <taxon>Rhodobacterales</taxon>
        <taxon>Paracoccaceae</taxon>
        <taxon>Maliponia</taxon>
    </lineage>
</organism>
<comment type="similarity">
    <text evidence="2 10">Belongs to the GSP K family.</text>
</comment>
<protein>
    <recommendedName>
        <fullName evidence="10">Type II secretion system protein K</fullName>
    </recommendedName>
</protein>
<dbReference type="InterPro" id="IPR045584">
    <property type="entry name" value="Pilin-like"/>
</dbReference>
<dbReference type="SUPFAM" id="SSF158544">
    <property type="entry name" value="GspK insert domain-like"/>
    <property type="match status" value="1"/>
</dbReference>
<evidence type="ECO:0000256" key="1">
    <source>
        <dbReference type="ARBA" id="ARBA00004533"/>
    </source>
</evidence>
<dbReference type="PANTHER" id="PTHR38831:SF1">
    <property type="entry name" value="TYPE II SECRETION SYSTEM PROTEIN K-RELATED"/>
    <property type="match status" value="1"/>
</dbReference>
<dbReference type="PANTHER" id="PTHR38831">
    <property type="entry name" value="TYPE II SECRETION SYSTEM PROTEIN K"/>
    <property type="match status" value="1"/>
</dbReference>
<evidence type="ECO:0000256" key="11">
    <source>
        <dbReference type="SAM" id="Phobius"/>
    </source>
</evidence>
<evidence type="ECO:0000256" key="5">
    <source>
        <dbReference type="ARBA" id="ARBA00022519"/>
    </source>
</evidence>